<evidence type="ECO:0000256" key="3">
    <source>
        <dbReference type="SAM" id="SignalP"/>
    </source>
</evidence>
<evidence type="ECO:0000256" key="1">
    <source>
        <dbReference type="ARBA" id="ARBA00022737"/>
    </source>
</evidence>
<dbReference type="Proteomes" id="UP000425916">
    <property type="component" value="Chromosome"/>
</dbReference>
<evidence type="ECO:0000256" key="2">
    <source>
        <dbReference type="SAM" id="MobiDB-lite"/>
    </source>
</evidence>
<proteinExistence type="predicted"/>
<feature type="chain" id="PRO_5026182429" description="SLH domain-containing protein" evidence="3">
    <location>
        <begin position="25"/>
        <end position="470"/>
    </location>
</feature>
<keyword evidence="1" id="KW-0677">Repeat</keyword>
<evidence type="ECO:0000313" key="5">
    <source>
        <dbReference type="EMBL" id="QGP91330.1"/>
    </source>
</evidence>
<reference evidence="5 6" key="1">
    <citation type="submission" date="2019-11" db="EMBL/GenBank/DDBJ databases">
        <title>Genome sequence of Moorella glycerini DSM11254.</title>
        <authorList>
            <person name="Poehlein A."/>
            <person name="Boeer T."/>
            <person name="Daniel R."/>
        </authorList>
    </citation>
    <scope>NUCLEOTIDE SEQUENCE [LARGE SCALE GENOMIC DNA]</scope>
    <source>
        <strain evidence="5 6">DSM 11254</strain>
    </source>
</reference>
<dbReference type="EMBL" id="CP046244">
    <property type="protein sequence ID" value="QGP91330.1"/>
    <property type="molecule type" value="Genomic_DNA"/>
</dbReference>
<evidence type="ECO:0000313" key="6">
    <source>
        <dbReference type="Proteomes" id="UP000425916"/>
    </source>
</evidence>
<feature type="region of interest" description="Disordered" evidence="2">
    <location>
        <begin position="444"/>
        <end position="470"/>
    </location>
</feature>
<evidence type="ECO:0000259" key="4">
    <source>
        <dbReference type="PROSITE" id="PS51272"/>
    </source>
</evidence>
<keyword evidence="3" id="KW-0732">Signal</keyword>
<dbReference type="Pfam" id="PF00395">
    <property type="entry name" value="SLH"/>
    <property type="match status" value="1"/>
</dbReference>
<dbReference type="PROSITE" id="PS51272">
    <property type="entry name" value="SLH"/>
    <property type="match status" value="1"/>
</dbReference>
<organism evidence="5 6">
    <name type="scientific">Neomoorella glycerini</name>
    <dbReference type="NCBI Taxonomy" id="55779"/>
    <lineage>
        <taxon>Bacteria</taxon>
        <taxon>Bacillati</taxon>
        <taxon>Bacillota</taxon>
        <taxon>Clostridia</taxon>
        <taxon>Neomoorellales</taxon>
        <taxon>Neomoorellaceae</taxon>
        <taxon>Neomoorella</taxon>
    </lineage>
</organism>
<feature type="domain" description="SLH" evidence="4">
    <location>
        <begin position="63"/>
        <end position="126"/>
    </location>
</feature>
<keyword evidence="6" id="KW-1185">Reference proteome</keyword>
<feature type="signal peptide" evidence="3">
    <location>
        <begin position="1"/>
        <end position="24"/>
    </location>
</feature>
<protein>
    <recommendedName>
        <fullName evidence="4">SLH domain-containing protein</fullName>
    </recommendedName>
</protein>
<dbReference type="InterPro" id="IPR046720">
    <property type="entry name" value="DUF6612"/>
</dbReference>
<dbReference type="Pfam" id="PF20316">
    <property type="entry name" value="DUF6612"/>
    <property type="match status" value="1"/>
</dbReference>
<dbReference type="OrthoDB" id="1957331at2"/>
<dbReference type="AlphaFoldDB" id="A0A6I5ZN54"/>
<dbReference type="InterPro" id="IPR001119">
    <property type="entry name" value="SLH_dom"/>
</dbReference>
<sequence length="470" mass="49659">MKKGFQALILAVGLILALAPAALAGTVTGDQLRQAFPQAPAPGKTLTRGEFAALLARAAGMQVTSDPAGTRGDAWYIPAVMALKEKGVIRGYPDGGLHLDQPVTLLEAAVMASRVLGLPDGVTAPEVKGSLGRESWGYTPYAWLVRAGLLQPGQDASALLTVDGGVAFLARVFGSDPEAEKIVQAAQQAQAKVKDLKFAGSMAISVRLRPGAAGEVPAVSMQGNIESEFSYPLSLHQKVEMTLNLPVEKTPGKDLPPGGKVQVTMEQYLVDGIMYQRVEAPGMAGPRWMKLPKGALPDLEALVEQSRNAAGLPPGLKDSFHFQYLGEGIENGHKVHRIACYGRIDDWQALMQALPGGLTPEMEQALNQAGGVLKSISFWGVEAIGVENNLTYAYEMTGLVAFADKFQGETVPLETMTINMKVTDYQYNSGLKIQVPAEALTAPEVPLTPSAPGIAQPLPSDNGKSPGISG</sequence>
<dbReference type="RefSeq" id="WP_156271726.1">
    <property type="nucleotide sequence ID" value="NZ_CP046244.1"/>
</dbReference>
<dbReference type="Gene3D" id="2.50.20.20">
    <property type="match status" value="1"/>
</dbReference>
<accession>A0A6I5ZN54</accession>
<name>A0A6I5ZN54_9FIRM</name>
<gene>
    <name evidence="5" type="ORF">MGLY_06610</name>
</gene>